<dbReference type="Pfam" id="PF07878">
    <property type="entry name" value="RHH_5"/>
    <property type="match status" value="1"/>
</dbReference>
<protein>
    <submittedName>
        <fullName evidence="3">Ribbon-helix-helix protein, copG family</fullName>
    </submittedName>
</protein>
<feature type="domain" description="CopG-like ribbon-helix-helix" evidence="2">
    <location>
        <begin position="13"/>
        <end position="48"/>
    </location>
</feature>
<reference evidence="3 4" key="1">
    <citation type="submission" date="2012-06" db="EMBL/GenBank/DDBJ databases">
        <title>Finished chromosome of genome of Microcoleus sp. PCC 7113.</title>
        <authorList>
            <consortium name="US DOE Joint Genome Institute"/>
            <person name="Gugger M."/>
            <person name="Coursin T."/>
            <person name="Rippka R."/>
            <person name="Tandeau De Marsac N."/>
            <person name="Huntemann M."/>
            <person name="Wei C.-L."/>
            <person name="Han J."/>
            <person name="Detter J.C."/>
            <person name="Han C."/>
            <person name="Tapia R."/>
            <person name="Chen A."/>
            <person name="Kyrpides N."/>
            <person name="Mavromatis K."/>
            <person name="Markowitz V."/>
            <person name="Szeto E."/>
            <person name="Ivanova N."/>
            <person name="Pagani I."/>
            <person name="Pati A."/>
            <person name="Goodwin L."/>
            <person name="Nordberg H.P."/>
            <person name="Cantor M.N."/>
            <person name="Hua S.X."/>
            <person name="Woyke T."/>
            <person name="Kerfeld C.A."/>
        </authorList>
    </citation>
    <scope>NUCLEOTIDE SEQUENCE [LARGE SCALE GENOMIC DNA]</scope>
    <source>
        <strain evidence="3 4">PCC 7113</strain>
    </source>
</reference>
<gene>
    <name evidence="3" type="ORF">Mic7113_4795</name>
</gene>
<dbReference type="HOGENOM" id="CLU_200469_0_0_3"/>
<dbReference type="AlphaFoldDB" id="K9WLQ2"/>
<accession>K9WLQ2</accession>
<proteinExistence type="predicted"/>
<dbReference type="EMBL" id="CP003630">
    <property type="protein sequence ID" value="AFZ20467.1"/>
    <property type="molecule type" value="Genomic_DNA"/>
</dbReference>
<evidence type="ECO:0000313" key="3">
    <source>
        <dbReference type="EMBL" id="AFZ20467.1"/>
    </source>
</evidence>
<name>K9WLQ2_9CYAN</name>
<feature type="compositionally biased region" description="Polar residues" evidence="1">
    <location>
        <begin position="63"/>
        <end position="74"/>
    </location>
</feature>
<evidence type="ECO:0000256" key="1">
    <source>
        <dbReference type="SAM" id="MobiDB-lite"/>
    </source>
</evidence>
<dbReference type="GO" id="GO:0006355">
    <property type="term" value="P:regulation of DNA-templated transcription"/>
    <property type="evidence" value="ECO:0007669"/>
    <property type="project" value="InterPro"/>
</dbReference>
<dbReference type="OrthoDB" id="574331at2"/>
<evidence type="ECO:0000259" key="2">
    <source>
        <dbReference type="Pfam" id="PF07878"/>
    </source>
</evidence>
<feature type="region of interest" description="Disordered" evidence="1">
    <location>
        <begin position="48"/>
        <end position="74"/>
    </location>
</feature>
<dbReference type="eggNOG" id="ENOG50334PK">
    <property type="taxonomic scope" value="Bacteria"/>
</dbReference>
<dbReference type="Proteomes" id="UP000010471">
    <property type="component" value="Chromosome"/>
</dbReference>
<sequence>MGGKTSLAGVTTYIPPEWKKELEEWAQDEERSVSWLLLKLIGNALEQRRQEAPPAKSAEPLSLVSNDKTASSKN</sequence>
<dbReference type="RefSeq" id="WP_015184602.1">
    <property type="nucleotide sequence ID" value="NC_019738.1"/>
</dbReference>
<evidence type="ECO:0000313" key="4">
    <source>
        <dbReference type="Proteomes" id="UP000010471"/>
    </source>
</evidence>
<keyword evidence="4" id="KW-1185">Reference proteome</keyword>
<dbReference type="KEGG" id="mic:Mic7113_4795"/>
<organism evidence="3 4">
    <name type="scientific">Allocoleopsis franciscana PCC 7113</name>
    <dbReference type="NCBI Taxonomy" id="1173027"/>
    <lineage>
        <taxon>Bacteria</taxon>
        <taxon>Bacillati</taxon>
        <taxon>Cyanobacteriota</taxon>
        <taxon>Cyanophyceae</taxon>
        <taxon>Coleofasciculales</taxon>
        <taxon>Coleofasciculaceae</taxon>
        <taxon>Allocoleopsis</taxon>
        <taxon>Allocoleopsis franciscana</taxon>
    </lineage>
</organism>
<dbReference type="InterPro" id="IPR010985">
    <property type="entry name" value="Ribbon_hlx_hlx"/>
</dbReference>
<dbReference type="InterPro" id="IPR012869">
    <property type="entry name" value="RHH_5"/>
</dbReference>
<dbReference type="SUPFAM" id="SSF47598">
    <property type="entry name" value="Ribbon-helix-helix"/>
    <property type="match status" value="1"/>
</dbReference>